<dbReference type="InterPro" id="IPR029045">
    <property type="entry name" value="ClpP/crotonase-like_dom_sf"/>
</dbReference>
<dbReference type="Proteomes" id="UP000677305">
    <property type="component" value="Chromosome"/>
</dbReference>
<evidence type="ECO:0000313" key="3">
    <source>
        <dbReference type="EMBL" id="QUH30662.1"/>
    </source>
</evidence>
<proteinExistence type="predicted"/>
<dbReference type="KEGG" id="vgu:HYG85_17770"/>
<dbReference type="InterPro" id="IPR005151">
    <property type="entry name" value="Tail-specific_protease"/>
</dbReference>
<name>A0A8J8MCX6_9FIRM</name>
<keyword evidence="1" id="KW-0472">Membrane</keyword>
<dbReference type="SUPFAM" id="SSF52096">
    <property type="entry name" value="ClpP/crotonase"/>
    <property type="match status" value="1"/>
</dbReference>
<feature type="transmembrane region" description="Helical" evidence="1">
    <location>
        <begin position="7"/>
        <end position="24"/>
    </location>
</feature>
<dbReference type="GO" id="GO:0006508">
    <property type="term" value="P:proteolysis"/>
    <property type="evidence" value="ECO:0007669"/>
    <property type="project" value="InterPro"/>
</dbReference>
<dbReference type="RefSeq" id="WP_212690802.1">
    <property type="nucleotide sequence ID" value="NZ_CP058561.1"/>
</dbReference>
<reference evidence="3 4" key="1">
    <citation type="submission" date="2020-07" db="EMBL/GenBank/DDBJ databases">
        <title>Vallitalea guaymasensis genome.</title>
        <authorList>
            <person name="Postec A."/>
        </authorList>
    </citation>
    <scope>NUCLEOTIDE SEQUENCE [LARGE SCALE GENOMIC DNA]</scope>
    <source>
        <strain evidence="3 4">Ra1766G1</strain>
    </source>
</reference>
<accession>A0A8J8MCX6</accession>
<dbReference type="EMBL" id="CP058561">
    <property type="protein sequence ID" value="QUH30662.1"/>
    <property type="molecule type" value="Genomic_DNA"/>
</dbReference>
<keyword evidence="4" id="KW-1185">Reference proteome</keyword>
<dbReference type="Pfam" id="PF03572">
    <property type="entry name" value="Peptidase_S41"/>
    <property type="match status" value="1"/>
</dbReference>
<organism evidence="3 4">
    <name type="scientific">Vallitalea guaymasensis</name>
    <dbReference type="NCBI Taxonomy" id="1185412"/>
    <lineage>
        <taxon>Bacteria</taxon>
        <taxon>Bacillati</taxon>
        <taxon>Bacillota</taxon>
        <taxon>Clostridia</taxon>
        <taxon>Lachnospirales</taxon>
        <taxon>Vallitaleaceae</taxon>
        <taxon>Vallitalea</taxon>
    </lineage>
</organism>
<protein>
    <recommendedName>
        <fullName evidence="2">Tail specific protease domain-containing protein</fullName>
    </recommendedName>
</protein>
<evidence type="ECO:0000313" key="4">
    <source>
        <dbReference type="Proteomes" id="UP000677305"/>
    </source>
</evidence>
<dbReference type="Gene3D" id="3.90.226.10">
    <property type="entry name" value="2-enoyl-CoA Hydratase, Chain A, domain 1"/>
    <property type="match status" value="1"/>
</dbReference>
<keyword evidence="1" id="KW-1133">Transmembrane helix</keyword>
<sequence length="437" mass="50192">MRKNNKEFIVLVVLAVIMIAVLFIKMPNDNAEGSTPKIDINSLSDDSTDDHIVELWREDISYLAKNLKSKHKNLYHTISKSEFKKETNLLLEKIPDLNNIGRVIGLKSLVAKIGDGHTTVIENMNVRYFPLKFMMFEDGIVVTNTTEEYKEILGTKLVQIGNEPVENIIEKMGDIISRDNEVQLLKGTLNYLINADFLYEYGYIKDIKGSKYVFQNSQGEKITLDLKSLSTQSNEKWVSIVSKYPKIADMGYIKNTNNPYWYEYLSQEKLIYFQYNVCMNNKERPINEFIDELSAFIEDKDVEKFVFDMRFNGGGDSRIIEPLINELVKNEAINTKDNLYVVIGGDTFSSAILNTLSMKKETNATIIGSPTGGKPNHYGEIKTFRLPNTGITIQYSTKYFKHSENDEDSIYPDIHIKYYLDDFINGIDPVMKEIIKK</sequence>
<evidence type="ECO:0000256" key="1">
    <source>
        <dbReference type="SAM" id="Phobius"/>
    </source>
</evidence>
<feature type="domain" description="Tail specific protease" evidence="2">
    <location>
        <begin position="333"/>
        <end position="415"/>
    </location>
</feature>
<evidence type="ECO:0000259" key="2">
    <source>
        <dbReference type="Pfam" id="PF03572"/>
    </source>
</evidence>
<keyword evidence="1" id="KW-0812">Transmembrane</keyword>
<dbReference type="AlphaFoldDB" id="A0A8J8MCX6"/>
<dbReference type="GO" id="GO:0008236">
    <property type="term" value="F:serine-type peptidase activity"/>
    <property type="evidence" value="ECO:0007669"/>
    <property type="project" value="InterPro"/>
</dbReference>
<gene>
    <name evidence="3" type="ORF">HYG85_17770</name>
</gene>